<evidence type="ECO:0000313" key="5">
    <source>
        <dbReference type="Proteomes" id="UP000326924"/>
    </source>
</evidence>
<comment type="similarity">
    <text evidence="1">Belongs to the prefoldin subunit alpha family.</text>
</comment>
<sequence>MSAAQQQQIDLSTLSIDNLAAVKKQLDDELEHLTSSFTKLRQAQSKFRECINSVKAGVNDNVAGKTLLVPLTTSLYVPGKLSDSKHVLVDVGTGYYVEKTAEDAVKFYNGKVTALQKSLGDLEKVVAQKGQNVRVVEDVIRRKVLAAQQQQEGQKA</sequence>
<dbReference type="GO" id="GO:0051082">
    <property type="term" value="F:unfolded protein binding"/>
    <property type="evidence" value="ECO:0007669"/>
    <property type="project" value="InterPro"/>
</dbReference>
<evidence type="ECO:0000256" key="1">
    <source>
        <dbReference type="ARBA" id="ARBA00010048"/>
    </source>
</evidence>
<comment type="caution">
    <text evidence="4">The sequence shown here is derived from an EMBL/GenBank/DDBJ whole genome shotgun (WGS) entry which is preliminary data.</text>
</comment>
<dbReference type="Proteomes" id="UP000326924">
    <property type="component" value="Unassembled WGS sequence"/>
</dbReference>
<reference evidence="4 5" key="1">
    <citation type="submission" date="2019-09" db="EMBL/GenBank/DDBJ databases">
        <title>Draft genome of the ectomycorrhizal ascomycete Sphaerosporella brunnea.</title>
        <authorList>
            <consortium name="DOE Joint Genome Institute"/>
            <person name="Benucci G.M."/>
            <person name="Marozzi G."/>
            <person name="Antonielli L."/>
            <person name="Sanchez S."/>
            <person name="Marco P."/>
            <person name="Wang X."/>
            <person name="Falini L.B."/>
            <person name="Barry K."/>
            <person name="Haridas S."/>
            <person name="Lipzen A."/>
            <person name="Labutti K."/>
            <person name="Grigoriev I.V."/>
            <person name="Murat C."/>
            <person name="Martin F."/>
            <person name="Albertini E."/>
            <person name="Donnini D."/>
            <person name="Bonito G."/>
        </authorList>
    </citation>
    <scope>NUCLEOTIDE SEQUENCE [LARGE SCALE GENOMIC DNA]</scope>
    <source>
        <strain evidence="4 5">Sb_GMNB300</strain>
    </source>
</reference>
<evidence type="ECO:0000313" key="4">
    <source>
        <dbReference type="EMBL" id="KAA8893002.1"/>
    </source>
</evidence>
<dbReference type="PANTHER" id="PTHR12674:SF2">
    <property type="entry name" value="PREFOLDIN SUBUNIT 5"/>
    <property type="match status" value="1"/>
</dbReference>
<feature type="coiled-coil region" evidence="3">
    <location>
        <begin position="16"/>
        <end position="43"/>
    </location>
</feature>
<protein>
    <submittedName>
        <fullName evidence="4">Prefoldin subunit-domain-containing protein</fullName>
    </submittedName>
</protein>
<dbReference type="GO" id="GO:0016272">
    <property type="term" value="C:prefoldin complex"/>
    <property type="evidence" value="ECO:0007669"/>
    <property type="project" value="InterPro"/>
</dbReference>
<dbReference type="FunFam" id="1.10.287.370:FF:000004">
    <property type="entry name" value="Probable prefoldin subunit 5"/>
    <property type="match status" value="1"/>
</dbReference>
<dbReference type="Gene3D" id="1.10.287.370">
    <property type="match status" value="1"/>
</dbReference>
<dbReference type="SUPFAM" id="SSF46579">
    <property type="entry name" value="Prefoldin"/>
    <property type="match status" value="1"/>
</dbReference>
<dbReference type="EMBL" id="VXIS01000529">
    <property type="protein sequence ID" value="KAA8893002.1"/>
    <property type="molecule type" value="Genomic_DNA"/>
</dbReference>
<dbReference type="InParanoid" id="A0A5J5EBS0"/>
<name>A0A5J5EBS0_9PEZI</name>
<dbReference type="FunCoup" id="A0A5J5EBS0">
    <property type="interactions" value="1090"/>
</dbReference>
<dbReference type="InterPro" id="IPR004127">
    <property type="entry name" value="Prefoldin_subunit_alpha"/>
</dbReference>
<evidence type="ECO:0000256" key="3">
    <source>
        <dbReference type="SAM" id="Coils"/>
    </source>
</evidence>
<evidence type="ECO:0000256" key="2">
    <source>
        <dbReference type="ARBA" id="ARBA00023186"/>
    </source>
</evidence>
<dbReference type="GO" id="GO:1990115">
    <property type="term" value="P:RNA polymerase III assembly"/>
    <property type="evidence" value="ECO:0007669"/>
    <property type="project" value="TreeGrafter"/>
</dbReference>
<dbReference type="OrthoDB" id="10267474at2759"/>
<dbReference type="GO" id="GO:1990113">
    <property type="term" value="P:RNA polymerase I assembly"/>
    <property type="evidence" value="ECO:0007669"/>
    <property type="project" value="TreeGrafter"/>
</dbReference>
<organism evidence="4 5">
    <name type="scientific">Sphaerosporella brunnea</name>
    <dbReference type="NCBI Taxonomy" id="1250544"/>
    <lineage>
        <taxon>Eukaryota</taxon>
        <taxon>Fungi</taxon>
        <taxon>Dikarya</taxon>
        <taxon>Ascomycota</taxon>
        <taxon>Pezizomycotina</taxon>
        <taxon>Pezizomycetes</taxon>
        <taxon>Pezizales</taxon>
        <taxon>Pyronemataceae</taxon>
        <taxon>Sphaerosporella</taxon>
    </lineage>
</organism>
<dbReference type="AlphaFoldDB" id="A0A5J5EBS0"/>
<dbReference type="GO" id="GO:1990114">
    <property type="term" value="P:RNA polymerase II core complex assembly"/>
    <property type="evidence" value="ECO:0007669"/>
    <property type="project" value="TreeGrafter"/>
</dbReference>
<dbReference type="InterPro" id="IPR009053">
    <property type="entry name" value="Prefoldin"/>
</dbReference>
<dbReference type="InterPro" id="IPR011599">
    <property type="entry name" value="PFD_alpha_archaea"/>
</dbReference>
<keyword evidence="3" id="KW-0175">Coiled coil</keyword>
<dbReference type="NCBIfam" id="TIGR00293">
    <property type="entry name" value="prefoldin subunit alpha"/>
    <property type="match status" value="1"/>
</dbReference>
<gene>
    <name evidence="4" type="ORF">FN846DRAFT_980938</name>
</gene>
<proteinExistence type="inferred from homology"/>
<keyword evidence="2" id="KW-0143">Chaperone</keyword>
<dbReference type="GO" id="GO:0006457">
    <property type="term" value="P:protein folding"/>
    <property type="evidence" value="ECO:0007669"/>
    <property type="project" value="InterPro"/>
</dbReference>
<keyword evidence="5" id="KW-1185">Reference proteome</keyword>
<dbReference type="PANTHER" id="PTHR12674">
    <property type="entry name" value="PREFOLDIN SUBUNIT 5"/>
    <property type="match status" value="1"/>
</dbReference>
<dbReference type="Pfam" id="PF02996">
    <property type="entry name" value="Prefoldin"/>
    <property type="match status" value="1"/>
</dbReference>
<dbReference type="GO" id="GO:0005737">
    <property type="term" value="C:cytoplasm"/>
    <property type="evidence" value="ECO:0007669"/>
    <property type="project" value="TreeGrafter"/>
</dbReference>
<dbReference type="CDD" id="cd23157">
    <property type="entry name" value="Prefoldin_5"/>
    <property type="match status" value="1"/>
</dbReference>
<accession>A0A5J5EBS0</accession>